<feature type="region of interest" description="Disordered" evidence="11">
    <location>
        <begin position="83"/>
        <end position="127"/>
    </location>
</feature>
<keyword evidence="7 10" id="KW-1133">Transmembrane helix</keyword>
<name>A0A5K7S788_9BACT</name>
<evidence type="ECO:0000256" key="1">
    <source>
        <dbReference type="ARBA" id="ARBA00004651"/>
    </source>
</evidence>
<organism evidence="12 13">
    <name type="scientific">Aquipluma nitroreducens</name>
    <dbReference type="NCBI Taxonomy" id="2010828"/>
    <lineage>
        <taxon>Bacteria</taxon>
        <taxon>Pseudomonadati</taxon>
        <taxon>Bacteroidota</taxon>
        <taxon>Bacteroidia</taxon>
        <taxon>Marinilabiliales</taxon>
        <taxon>Prolixibacteraceae</taxon>
        <taxon>Aquipluma</taxon>
    </lineage>
</organism>
<evidence type="ECO:0000256" key="10">
    <source>
        <dbReference type="RuleBase" id="RU365087"/>
    </source>
</evidence>
<comment type="similarity">
    <text evidence="2 10">Belongs to the SecG family.</text>
</comment>
<reference evidence="12" key="1">
    <citation type="journal article" date="2020" name="Int. J. Syst. Evol. Microbiol.">
        <title>Aquipluma nitroreducens gen. nov. sp. nov., a novel facultatively anaerobic bacterium isolated from a freshwater lake.</title>
        <authorList>
            <person name="Watanabe M."/>
            <person name="Kojima H."/>
            <person name="Fukui M."/>
        </authorList>
    </citation>
    <scope>NUCLEOTIDE SEQUENCE</scope>
    <source>
        <strain evidence="12">MeG22</strain>
    </source>
</reference>
<evidence type="ECO:0000256" key="2">
    <source>
        <dbReference type="ARBA" id="ARBA00008445"/>
    </source>
</evidence>
<evidence type="ECO:0000256" key="5">
    <source>
        <dbReference type="ARBA" id="ARBA00022692"/>
    </source>
</evidence>
<comment type="caution">
    <text evidence="10">Lacks conserved residue(s) required for the propagation of feature annotation.</text>
</comment>
<dbReference type="PANTHER" id="PTHR34182:SF1">
    <property type="entry name" value="PROTEIN-EXPORT MEMBRANE PROTEIN SECG"/>
    <property type="match status" value="1"/>
</dbReference>
<dbReference type="GO" id="GO:0065002">
    <property type="term" value="P:intracellular protein transmembrane transport"/>
    <property type="evidence" value="ECO:0007669"/>
    <property type="project" value="TreeGrafter"/>
</dbReference>
<keyword evidence="3 10" id="KW-0813">Transport</keyword>
<evidence type="ECO:0000256" key="4">
    <source>
        <dbReference type="ARBA" id="ARBA00022475"/>
    </source>
</evidence>
<dbReference type="InterPro" id="IPR004692">
    <property type="entry name" value="SecG"/>
</dbReference>
<evidence type="ECO:0000256" key="11">
    <source>
        <dbReference type="SAM" id="MobiDB-lite"/>
    </source>
</evidence>
<proteinExistence type="inferred from homology"/>
<dbReference type="RefSeq" id="WP_318350422.1">
    <property type="nucleotide sequence ID" value="NZ_AP018694.1"/>
</dbReference>
<dbReference type="EMBL" id="AP018694">
    <property type="protein sequence ID" value="BBE17423.1"/>
    <property type="molecule type" value="Genomic_DNA"/>
</dbReference>
<keyword evidence="6 10" id="KW-0653">Protein transport</keyword>
<dbReference type="GO" id="GO:0005886">
    <property type="term" value="C:plasma membrane"/>
    <property type="evidence" value="ECO:0007669"/>
    <property type="project" value="UniProtKB-SubCell"/>
</dbReference>
<keyword evidence="4 10" id="KW-1003">Cell membrane</keyword>
<evidence type="ECO:0000256" key="3">
    <source>
        <dbReference type="ARBA" id="ARBA00022448"/>
    </source>
</evidence>
<dbReference type="GO" id="GO:0009306">
    <property type="term" value="P:protein secretion"/>
    <property type="evidence" value="ECO:0007669"/>
    <property type="project" value="UniProtKB-UniRule"/>
</dbReference>
<feature type="compositionally biased region" description="Low complexity" evidence="11">
    <location>
        <begin position="102"/>
        <end position="127"/>
    </location>
</feature>
<comment type="subcellular location">
    <subcellularLocation>
        <location evidence="1 10">Cell membrane</location>
        <topology evidence="1 10">Multi-pass membrane protein</topology>
    </subcellularLocation>
</comment>
<dbReference type="AlphaFoldDB" id="A0A5K7S788"/>
<dbReference type="KEGG" id="anf:AQPE_1573"/>
<dbReference type="Pfam" id="PF03840">
    <property type="entry name" value="SecG"/>
    <property type="match status" value="1"/>
</dbReference>
<gene>
    <name evidence="12" type="ORF">AQPE_1573</name>
</gene>
<dbReference type="GO" id="GO:0043952">
    <property type="term" value="P:protein transport by the Sec complex"/>
    <property type="evidence" value="ECO:0007669"/>
    <property type="project" value="TreeGrafter"/>
</dbReference>
<keyword evidence="13" id="KW-1185">Reference proteome</keyword>
<keyword evidence="5 10" id="KW-0812">Transmembrane</keyword>
<dbReference type="NCBIfam" id="TIGR00810">
    <property type="entry name" value="secG"/>
    <property type="match status" value="1"/>
</dbReference>
<dbReference type="PANTHER" id="PTHR34182">
    <property type="entry name" value="PROTEIN-EXPORT MEMBRANE PROTEIN SECG"/>
    <property type="match status" value="1"/>
</dbReference>
<protein>
    <recommendedName>
        <fullName evidence="10">Protein-export membrane protein SecG</fullName>
    </recommendedName>
</protein>
<evidence type="ECO:0000256" key="8">
    <source>
        <dbReference type="ARBA" id="ARBA00023010"/>
    </source>
</evidence>
<evidence type="ECO:0000313" key="13">
    <source>
        <dbReference type="Proteomes" id="UP001193389"/>
    </source>
</evidence>
<accession>A0A5K7S788</accession>
<sequence>MYTLITVLLFIVCILLILIVLVQNSKGGGLASNFQSSNQIMGVRKTTDFLEKATWVLAGALLVLSIGGTAFIPRDARKGAESAIKDQIENAVDPNQVPTFPAPADTKATPDASTPAPATTPASDAKK</sequence>
<dbReference type="GO" id="GO:0015450">
    <property type="term" value="F:protein-transporting ATPase activity"/>
    <property type="evidence" value="ECO:0007669"/>
    <property type="project" value="UniProtKB-UniRule"/>
</dbReference>
<evidence type="ECO:0000256" key="6">
    <source>
        <dbReference type="ARBA" id="ARBA00022927"/>
    </source>
</evidence>
<evidence type="ECO:0000256" key="9">
    <source>
        <dbReference type="ARBA" id="ARBA00023136"/>
    </source>
</evidence>
<feature type="transmembrane region" description="Helical" evidence="10">
    <location>
        <begin position="55"/>
        <end position="72"/>
    </location>
</feature>
<keyword evidence="8 10" id="KW-0811">Translocation</keyword>
<dbReference type="Proteomes" id="UP001193389">
    <property type="component" value="Chromosome"/>
</dbReference>
<evidence type="ECO:0000256" key="7">
    <source>
        <dbReference type="ARBA" id="ARBA00022989"/>
    </source>
</evidence>
<evidence type="ECO:0000313" key="12">
    <source>
        <dbReference type="EMBL" id="BBE17423.1"/>
    </source>
</evidence>
<keyword evidence="9 10" id="KW-0472">Membrane</keyword>
<comment type="function">
    <text evidence="10">Involved in protein export. Participates in an early event of protein translocation.</text>
</comment>